<evidence type="ECO:0000313" key="2">
    <source>
        <dbReference type="EMBL" id="MFC4430963.1"/>
    </source>
</evidence>
<proteinExistence type="predicted"/>
<dbReference type="RefSeq" id="WP_378108496.1">
    <property type="nucleotide sequence ID" value="NZ_JBHSEN010000003.1"/>
</dbReference>
<comment type="caution">
    <text evidence="2">The sequence shown here is derived from an EMBL/GenBank/DDBJ whole genome shotgun (WGS) entry which is preliminary data.</text>
</comment>
<evidence type="ECO:0000313" key="3">
    <source>
        <dbReference type="Proteomes" id="UP001595965"/>
    </source>
</evidence>
<organism evidence="2 3">
    <name type="scientific">Citricoccus alkalitolerans</name>
    <dbReference type="NCBI Taxonomy" id="246603"/>
    <lineage>
        <taxon>Bacteria</taxon>
        <taxon>Bacillati</taxon>
        <taxon>Actinomycetota</taxon>
        <taxon>Actinomycetes</taxon>
        <taxon>Micrococcales</taxon>
        <taxon>Micrococcaceae</taxon>
        <taxon>Citricoccus</taxon>
    </lineage>
</organism>
<gene>
    <name evidence="2" type="ORF">ACFO0K_14930</name>
</gene>
<keyword evidence="3" id="KW-1185">Reference proteome</keyword>
<dbReference type="EMBL" id="JBHSEN010000003">
    <property type="protein sequence ID" value="MFC4430963.1"/>
    <property type="molecule type" value="Genomic_DNA"/>
</dbReference>
<feature type="region of interest" description="Disordered" evidence="1">
    <location>
        <begin position="199"/>
        <end position="236"/>
    </location>
</feature>
<sequence>MLVDAHNKCAAWQNTTGLPTAHPYGLMWITVPNAVARELGGLPGADKFRPRNGQYPVLSFNGVPLLTWRVSKDHISHFEDTALGESVTGSKRALFERRPVQPMFDFSELEGSSSDAQAPEAGEGDDLRQVISELVGEDAHVALLAYSSNQHALLSAYYGYAKLRDDDVVEYSFYEKIDLEGATARQLRPVSDFDASDSFDAGDLDGLSLRARTPVEGTPSLERPIVLPSAAEEDND</sequence>
<protein>
    <recommendedName>
        <fullName evidence="4">SMODS-associated NUDIX domain-containing protein</fullName>
    </recommendedName>
</protein>
<evidence type="ECO:0008006" key="4">
    <source>
        <dbReference type="Google" id="ProtNLM"/>
    </source>
</evidence>
<dbReference type="Proteomes" id="UP001595965">
    <property type="component" value="Unassembled WGS sequence"/>
</dbReference>
<evidence type="ECO:0000256" key="1">
    <source>
        <dbReference type="SAM" id="MobiDB-lite"/>
    </source>
</evidence>
<reference evidence="3" key="1">
    <citation type="journal article" date="2019" name="Int. J. Syst. Evol. Microbiol.">
        <title>The Global Catalogue of Microorganisms (GCM) 10K type strain sequencing project: providing services to taxonomists for standard genome sequencing and annotation.</title>
        <authorList>
            <consortium name="The Broad Institute Genomics Platform"/>
            <consortium name="The Broad Institute Genome Sequencing Center for Infectious Disease"/>
            <person name="Wu L."/>
            <person name="Ma J."/>
        </authorList>
    </citation>
    <scope>NUCLEOTIDE SEQUENCE [LARGE SCALE GENOMIC DNA]</scope>
    <source>
        <strain evidence="3">CGMCC 1.12125</strain>
    </source>
</reference>
<accession>A0ABV8Y576</accession>
<name>A0ABV8Y576_9MICC</name>